<evidence type="ECO:0000313" key="1">
    <source>
        <dbReference type="EMBL" id="OGH75016.1"/>
    </source>
</evidence>
<comment type="caution">
    <text evidence="1">The sequence shown here is derived from an EMBL/GenBank/DDBJ whole genome shotgun (WGS) entry which is preliminary data.</text>
</comment>
<reference evidence="1 2" key="1">
    <citation type="journal article" date="2016" name="Nat. Commun.">
        <title>Thousands of microbial genomes shed light on interconnected biogeochemical processes in an aquifer system.</title>
        <authorList>
            <person name="Anantharaman K."/>
            <person name="Brown C.T."/>
            <person name="Hug L.A."/>
            <person name="Sharon I."/>
            <person name="Castelle C.J."/>
            <person name="Probst A.J."/>
            <person name="Thomas B.C."/>
            <person name="Singh A."/>
            <person name="Wilkins M.J."/>
            <person name="Karaoz U."/>
            <person name="Brodie E.L."/>
            <person name="Williams K.H."/>
            <person name="Hubbard S.S."/>
            <person name="Banfield J.F."/>
        </authorList>
    </citation>
    <scope>NUCLEOTIDE SEQUENCE [LARGE SCALE GENOMIC DNA]</scope>
</reference>
<evidence type="ECO:0000313" key="2">
    <source>
        <dbReference type="Proteomes" id="UP000178347"/>
    </source>
</evidence>
<dbReference type="Proteomes" id="UP000178347">
    <property type="component" value="Unassembled WGS sequence"/>
</dbReference>
<organism evidence="1 2">
    <name type="scientific">Candidatus Magasanikbacteria bacterium RIFCSPLOWO2_12_FULL_43_12</name>
    <dbReference type="NCBI Taxonomy" id="1798692"/>
    <lineage>
        <taxon>Bacteria</taxon>
        <taxon>Candidatus Magasanikiibacteriota</taxon>
    </lineage>
</organism>
<dbReference type="EMBL" id="MFQN01000011">
    <property type="protein sequence ID" value="OGH75016.1"/>
    <property type="molecule type" value="Genomic_DNA"/>
</dbReference>
<dbReference type="STRING" id="1798692.A3G00_01535"/>
<gene>
    <name evidence="1" type="ORF">A3G00_01535</name>
</gene>
<name>A0A1F6MTM4_9BACT</name>
<dbReference type="AlphaFoldDB" id="A0A1F6MTM4"/>
<accession>A0A1F6MTM4</accession>
<proteinExistence type="predicted"/>
<protein>
    <submittedName>
        <fullName evidence="1">Uncharacterized protein</fullName>
    </submittedName>
</protein>
<sequence>MTKKFVVLTALITVAVLFLIFFSFAWAMNRQNLVLAGLAKPFFPYFKYSQEELNKLYPQYINVDVATTRSPEETHKKFVEKLKAGDLNGAVECCFVRGKWEAQKQFFQGVKDKKLWDVMMRDLDTKIQQNLLLDTMATYSYTGVSDGGKYGHTISFIKNSQGVWLIESL</sequence>